<dbReference type="InterPro" id="IPR032710">
    <property type="entry name" value="NTF2-like_dom_sf"/>
</dbReference>
<evidence type="ECO:0000313" key="3">
    <source>
        <dbReference type="Proteomes" id="UP000820669"/>
    </source>
</evidence>
<reference evidence="2 3" key="1">
    <citation type="submission" date="2020-04" db="EMBL/GenBank/DDBJ databases">
        <authorList>
            <person name="Klaysubun C."/>
            <person name="Duangmal K."/>
            <person name="Lipun K."/>
        </authorList>
    </citation>
    <scope>NUCLEOTIDE SEQUENCE [LARGE SCALE GENOMIC DNA]</scope>
    <source>
        <strain evidence="2 3">K10HN5</strain>
    </source>
</reference>
<gene>
    <name evidence="2" type="ORF">HF526_33410</name>
</gene>
<dbReference type="Gene3D" id="3.10.450.50">
    <property type="match status" value="1"/>
</dbReference>
<dbReference type="SUPFAM" id="SSF54427">
    <property type="entry name" value="NTF2-like"/>
    <property type="match status" value="1"/>
</dbReference>
<dbReference type="Pfam" id="PF12680">
    <property type="entry name" value="SnoaL_2"/>
    <property type="match status" value="1"/>
</dbReference>
<dbReference type="Proteomes" id="UP000820669">
    <property type="component" value="Unassembled WGS sequence"/>
</dbReference>
<name>A0ABX1SPA9_9PSEU</name>
<dbReference type="EMBL" id="JAAXLA010000126">
    <property type="protein sequence ID" value="NMI02155.1"/>
    <property type="molecule type" value="Genomic_DNA"/>
</dbReference>
<organism evidence="2 3">
    <name type="scientific">Pseudonocardia acidicola</name>
    <dbReference type="NCBI Taxonomy" id="2724939"/>
    <lineage>
        <taxon>Bacteria</taxon>
        <taxon>Bacillati</taxon>
        <taxon>Actinomycetota</taxon>
        <taxon>Actinomycetes</taxon>
        <taxon>Pseudonocardiales</taxon>
        <taxon>Pseudonocardiaceae</taxon>
        <taxon>Pseudonocardia</taxon>
    </lineage>
</organism>
<protein>
    <submittedName>
        <fullName evidence="2">Nuclear transport factor 2 family protein</fullName>
    </submittedName>
</protein>
<keyword evidence="3" id="KW-1185">Reference proteome</keyword>
<evidence type="ECO:0000259" key="1">
    <source>
        <dbReference type="Pfam" id="PF12680"/>
    </source>
</evidence>
<proteinExistence type="predicted"/>
<comment type="caution">
    <text evidence="2">The sequence shown here is derived from an EMBL/GenBank/DDBJ whole genome shotgun (WGS) entry which is preliminary data.</text>
</comment>
<sequence>MEGAAALAAVARFNAAFDARDVDAVMAAMTPDCVFEDTSPPDGRRHTGQAAVRAAWEEFFAASPDGVFTSEEVIAAGDRVVARWRYDWGAGHVRGVDVFTVRDGRVAEKLAYVKG</sequence>
<dbReference type="InterPro" id="IPR037401">
    <property type="entry name" value="SnoaL-like"/>
</dbReference>
<feature type="domain" description="SnoaL-like" evidence="1">
    <location>
        <begin position="10"/>
        <end position="108"/>
    </location>
</feature>
<accession>A0ABX1SPA9</accession>
<evidence type="ECO:0000313" key="2">
    <source>
        <dbReference type="EMBL" id="NMI02155.1"/>
    </source>
</evidence>